<evidence type="ECO:0000256" key="1">
    <source>
        <dbReference type="ARBA" id="ARBA00004496"/>
    </source>
</evidence>
<dbReference type="NCBIfam" id="TIGR02433">
    <property type="entry name" value="lysidine_TilS_C"/>
    <property type="match status" value="1"/>
</dbReference>
<dbReference type="HAMAP" id="MF_01161">
    <property type="entry name" value="tRNA_Ile_lys_synt"/>
    <property type="match status" value="1"/>
</dbReference>
<dbReference type="Gene3D" id="1.20.59.20">
    <property type="match status" value="1"/>
</dbReference>
<dbReference type="InterPro" id="IPR014729">
    <property type="entry name" value="Rossmann-like_a/b/a_fold"/>
</dbReference>
<dbReference type="GO" id="GO:0006400">
    <property type="term" value="P:tRNA modification"/>
    <property type="evidence" value="ECO:0007669"/>
    <property type="project" value="UniProtKB-UniRule"/>
</dbReference>
<comment type="catalytic activity">
    <reaction evidence="7 8">
        <text>cytidine(34) in tRNA(Ile2) + L-lysine + ATP = lysidine(34) in tRNA(Ile2) + AMP + diphosphate + H(+)</text>
        <dbReference type="Rhea" id="RHEA:43744"/>
        <dbReference type="Rhea" id="RHEA-COMP:10625"/>
        <dbReference type="Rhea" id="RHEA-COMP:10670"/>
        <dbReference type="ChEBI" id="CHEBI:15378"/>
        <dbReference type="ChEBI" id="CHEBI:30616"/>
        <dbReference type="ChEBI" id="CHEBI:32551"/>
        <dbReference type="ChEBI" id="CHEBI:33019"/>
        <dbReference type="ChEBI" id="CHEBI:82748"/>
        <dbReference type="ChEBI" id="CHEBI:83665"/>
        <dbReference type="ChEBI" id="CHEBI:456215"/>
        <dbReference type="EC" id="6.3.4.19"/>
    </reaction>
</comment>
<dbReference type="SUPFAM" id="SSF52402">
    <property type="entry name" value="Adenine nucleotide alpha hydrolases-like"/>
    <property type="match status" value="1"/>
</dbReference>
<dbReference type="InterPro" id="IPR012796">
    <property type="entry name" value="Lysidine-tRNA-synth_C"/>
</dbReference>
<dbReference type="InterPro" id="IPR015262">
    <property type="entry name" value="tRNA_Ile_lys_synt_subst-bd"/>
</dbReference>
<dbReference type="Pfam" id="PF01171">
    <property type="entry name" value="ATP_bind_3"/>
    <property type="match status" value="1"/>
</dbReference>
<name>A0A370DQJ3_9GAMM</name>
<dbReference type="Pfam" id="PF09179">
    <property type="entry name" value="TilS"/>
    <property type="match status" value="1"/>
</dbReference>
<comment type="function">
    <text evidence="8">Ligates lysine onto the cytidine present at position 34 of the AUA codon-specific tRNA(Ile) that contains the anticodon CAU, in an ATP-dependent manner. Cytidine is converted to lysidine, thus changing the amino acid specificity of the tRNA from methionine to isoleucine.</text>
</comment>
<comment type="domain">
    <text evidence="8">The N-terminal region contains the highly conserved SGGXDS motif, predicted to be a P-loop motif involved in ATP binding.</text>
</comment>
<dbReference type="GO" id="GO:0032267">
    <property type="term" value="F:tRNA(Ile)-lysidine synthase activity"/>
    <property type="evidence" value="ECO:0007669"/>
    <property type="project" value="UniProtKB-EC"/>
</dbReference>
<dbReference type="InterPro" id="IPR012795">
    <property type="entry name" value="tRNA_Ile_lys_synt_N"/>
</dbReference>
<keyword evidence="11" id="KW-1185">Reference proteome</keyword>
<dbReference type="EC" id="6.3.4.19" evidence="8"/>
<evidence type="ECO:0000259" key="9">
    <source>
        <dbReference type="SMART" id="SM00977"/>
    </source>
</evidence>
<dbReference type="GO" id="GO:0005737">
    <property type="term" value="C:cytoplasm"/>
    <property type="evidence" value="ECO:0007669"/>
    <property type="project" value="UniProtKB-SubCell"/>
</dbReference>
<accession>A0A370DQJ3</accession>
<dbReference type="NCBIfam" id="TIGR02432">
    <property type="entry name" value="lysidine_TilS_N"/>
    <property type="match status" value="1"/>
</dbReference>
<comment type="caution">
    <text evidence="10">The sequence shown here is derived from an EMBL/GenBank/DDBJ whole genome shotgun (WGS) entry which is preliminary data.</text>
</comment>
<dbReference type="InterPro" id="IPR012094">
    <property type="entry name" value="tRNA_Ile_lys_synt"/>
</dbReference>
<organism evidence="10 11">
    <name type="scientific">endosymbiont of Escarpia spicata</name>
    <dbReference type="NCBI Taxonomy" id="2200908"/>
    <lineage>
        <taxon>Bacteria</taxon>
        <taxon>Pseudomonadati</taxon>
        <taxon>Pseudomonadota</taxon>
        <taxon>Gammaproteobacteria</taxon>
        <taxon>sulfur-oxidizing symbionts</taxon>
    </lineage>
</organism>
<keyword evidence="4 8" id="KW-0819">tRNA processing</keyword>
<sequence length="448" mass="49524">MPQLPRSGDWHVAFSGGLDSTVLLHALVCIRDRIPGELKAIHIHHGLQSEADAWGEHCRDFAAALEVSYQQINLALNPSAGESIEALAREARYRVLADLLQPGDWLLTAQHQDDQAETLLLQLLRGSGPAGLAAMAKTARLGKGWLQRPLLGFTRQALEAYAQREGLTWVEDPSNRDLEFSRNYLRHKIMPRIQVHWPAASATLSRSAGLCADAQVLINELAAEDLQRCRGSESGRLSVKALSRLSEPRIRSLLRHWVLAQEGAAAPGYRHLQRMLDECVLGRADASPLVGWGGMEARRYRDDLFLGPRLPPYDAGLCLSWNGEAALTLPSGLGRLEVSLSEHGVDAEAWQNGRIEVRFRRGGERCRPVGDSFHRSLKQLFQTWGVPPWLRDRIPLIFLDGELAVIPGFAVCQPFVAAAEIAAVQPYWSGSLSRNLALNAQKSRPDQA</sequence>
<dbReference type="Proteomes" id="UP000254771">
    <property type="component" value="Unassembled WGS sequence"/>
</dbReference>
<gene>
    <name evidence="8 10" type="primary">tilS</name>
    <name evidence="10" type="ORF">DIZ78_06240</name>
</gene>
<comment type="similarity">
    <text evidence="8">Belongs to the tRNA(Ile)-lysidine synthase family.</text>
</comment>
<dbReference type="CDD" id="cd01992">
    <property type="entry name" value="TilS_N"/>
    <property type="match status" value="1"/>
</dbReference>
<dbReference type="Gene3D" id="3.40.50.620">
    <property type="entry name" value="HUPs"/>
    <property type="match status" value="1"/>
</dbReference>
<dbReference type="PANTHER" id="PTHR43033:SF1">
    <property type="entry name" value="TRNA(ILE)-LYSIDINE SYNTHASE-RELATED"/>
    <property type="match status" value="1"/>
</dbReference>
<evidence type="ECO:0000256" key="8">
    <source>
        <dbReference type="HAMAP-Rule" id="MF_01161"/>
    </source>
</evidence>
<feature type="domain" description="Lysidine-tRNA(Ile) synthetase C-terminal" evidence="9">
    <location>
        <begin position="355"/>
        <end position="428"/>
    </location>
</feature>
<keyword evidence="5 8" id="KW-0547">Nucleotide-binding</keyword>
<dbReference type="SMART" id="SM00977">
    <property type="entry name" value="TilS_C"/>
    <property type="match status" value="1"/>
</dbReference>
<dbReference type="EMBL" id="QFXE01000007">
    <property type="protein sequence ID" value="RDH87143.1"/>
    <property type="molecule type" value="Genomic_DNA"/>
</dbReference>
<dbReference type="SUPFAM" id="SSF56037">
    <property type="entry name" value="PheT/TilS domain"/>
    <property type="match status" value="1"/>
</dbReference>
<dbReference type="GO" id="GO:0005524">
    <property type="term" value="F:ATP binding"/>
    <property type="evidence" value="ECO:0007669"/>
    <property type="project" value="UniProtKB-UniRule"/>
</dbReference>
<evidence type="ECO:0000256" key="6">
    <source>
        <dbReference type="ARBA" id="ARBA00022840"/>
    </source>
</evidence>
<dbReference type="SUPFAM" id="SSF82829">
    <property type="entry name" value="MesJ substrate recognition domain-like"/>
    <property type="match status" value="1"/>
</dbReference>
<evidence type="ECO:0000256" key="2">
    <source>
        <dbReference type="ARBA" id="ARBA00022490"/>
    </source>
</evidence>
<evidence type="ECO:0000256" key="5">
    <source>
        <dbReference type="ARBA" id="ARBA00022741"/>
    </source>
</evidence>
<comment type="subcellular location">
    <subcellularLocation>
        <location evidence="1 8">Cytoplasm</location>
    </subcellularLocation>
</comment>
<dbReference type="InterPro" id="IPR011063">
    <property type="entry name" value="TilS/TtcA_N"/>
</dbReference>
<protein>
    <recommendedName>
        <fullName evidence="8">tRNA(Ile)-lysidine synthase</fullName>
        <ecNumber evidence="8">6.3.4.19</ecNumber>
    </recommendedName>
    <alternativeName>
        <fullName evidence="8">tRNA(Ile)-2-lysyl-cytidine synthase</fullName>
    </alternativeName>
    <alternativeName>
        <fullName evidence="8">tRNA(Ile)-lysidine synthetase</fullName>
    </alternativeName>
</protein>
<keyword evidence="2 8" id="KW-0963">Cytoplasm</keyword>
<evidence type="ECO:0000256" key="3">
    <source>
        <dbReference type="ARBA" id="ARBA00022598"/>
    </source>
</evidence>
<reference evidence="10 11" key="1">
    <citation type="journal article" date="2018" name="ISME J.">
        <title>Endosymbiont genomes yield clues of tubeworm success.</title>
        <authorList>
            <person name="Li Y."/>
            <person name="Liles M.R."/>
            <person name="Halanych K.M."/>
        </authorList>
    </citation>
    <scope>NUCLEOTIDE SEQUENCE [LARGE SCALE GENOMIC DNA]</scope>
    <source>
        <strain evidence="10">A1462</strain>
    </source>
</reference>
<evidence type="ECO:0000313" key="10">
    <source>
        <dbReference type="EMBL" id="RDH87143.1"/>
    </source>
</evidence>
<keyword evidence="6 8" id="KW-0067">ATP-binding</keyword>
<feature type="binding site" evidence="8">
    <location>
        <begin position="15"/>
        <end position="20"/>
    </location>
    <ligand>
        <name>ATP</name>
        <dbReference type="ChEBI" id="CHEBI:30616"/>
    </ligand>
</feature>
<dbReference type="Pfam" id="PF11734">
    <property type="entry name" value="TilS_C"/>
    <property type="match status" value="1"/>
</dbReference>
<dbReference type="PANTHER" id="PTHR43033">
    <property type="entry name" value="TRNA(ILE)-LYSIDINE SYNTHASE-RELATED"/>
    <property type="match status" value="1"/>
</dbReference>
<evidence type="ECO:0000256" key="4">
    <source>
        <dbReference type="ARBA" id="ARBA00022694"/>
    </source>
</evidence>
<proteinExistence type="inferred from homology"/>
<keyword evidence="3 8" id="KW-0436">Ligase</keyword>
<evidence type="ECO:0000313" key="11">
    <source>
        <dbReference type="Proteomes" id="UP000254771"/>
    </source>
</evidence>
<evidence type="ECO:0000256" key="7">
    <source>
        <dbReference type="ARBA" id="ARBA00048539"/>
    </source>
</evidence>
<dbReference type="AlphaFoldDB" id="A0A370DQJ3"/>